<feature type="compositionally biased region" description="Polar residues" evidence="7">
    <location>
        <begin position="457"/>
        <end position="471"/>
    </location>
</feature>
<dbReference type="InterPro" id="IPR036852">
    <property type="entry name" value="Peptidase_S8/S53_dom_sf"/>
</dbReference>
<dbReference type="PANTHER" id="PTHR43806:SF11">
    <property type="entry name" value="CEREVISIN-RELATED"/>
    <property type="match status" value="1"/>
</dbReference>
<dbReference type="GO" id="GO:0006508">
    <property type="term" value="P:proteolysis"/>
    <property type="evidence" value="ECO:0007669"/>
    <property type="project" value="UniProtKB-KW"/>
</dbReference>
<feature type="active site" description="Charge relay system" evidence="5">
    <location>
        <position position="378"/>
    </location>
</feature>
<feature type="active site" description="Charge relay system" evidence="5">
    <location>
        <position position="153"/>
    </location>
</feature>
<comment type="caution">
    <text evidence="9">The sequence shown here is derived from an EMBL/GenBank/DDBJ whole genome shotgun (WGS) entry which is preliminary data.</text>
</comment>
<dbReference type="SUPFAM" id="SSF52743">
    <property type="entry name" value="Subtilisin-like"/>
    <property type="match status" value="1"/>
</dbReference>
<dbReference type="Pfam" id="PF00082">
    <property type="entry name" value="Peptidase_S8"/>
    <property type="match status" value="1"/>
</dbReference>
<dbReference type="InterPro" id="IPR050131">
    <property type="entry name" value="Peptidase_S8_subtilisin-like"/>
</dbReference>
<feature type="compositionally biased region" description="Gly residues" evidence="7">
    <location>
        <begin position="441"/>
        <end position="456"/>
    </location>
</feature>
<evidence type="ECO:0000256" key="2">
    <source>
        <dbReference type="ARBA" id="ARBA00022670"/>
    </source>
</evidence>
<keyword evidence="4 5" id="KW-0720">Serine protease</keyword>
<evidence type="ECO:0000256" key="1">
    <source>
        <dbReference type="ARBA" id="ARBA00011073"/>
    </source>
</evidence>
<keyword evidence="3 5" id="KW-0378">Hydrolase</keyword>
<evidence type="ECO:0000256" key="7">
    <source>
        <dbReference type="SAM" id="MobiDB-lite"/>
    </source>
</evidence>
<dbReference type="InterPro" id="IPR023828">
    <property type="entry name" value="Peptidase_S8_Ser-AS"/>
</dbReference>
<evidence type="ECO:0000313" key="10">
    <source>
        <dbReference type="Proteomes" id="UP000536179"/>
    </source>
</evidence>
<reference evidence="9 10" key="1">
    <citation type="submission" date="2020-08" db="EMBL/GenBank/DDBJ databases">
        <title>Genomic Encyclopedia of Type Strains, Phase III (KMG-III): the genomes of soil and plant-associated and newly described type strains.</title>
        <authorList>
            <person name="Whitman W."/>
        </authorList>
    </citation>
    <scope>NUCLEOTIDE SEQUENCE [LARGE SCALE GENOMIC DNA]</scope>
    <source>
        <strain evidence="9 10">CECT 8075</strain>
    </source>
</reference>
<dbReference type="Proteomes" id="UP000536179">
    <property type="component" value="Unassembled WGS sequence"/>
</dbReference>
<feature type="active site" description="Charge relay system" evidence="5">
    <location>
        <position position="195"/>
    </location>
</feature>
<name>A0A7W5H9E2_9BACT</name>
<dbReference type="InterPro" id="IPR000209">
    <property type="entry name" value="Peptidase_S8/S53_dom"/>
</dbReference>
<evidence type="ECO:0000259" key="8">
    <source>
        <dbReference type="Pfam" id="PF00082"/>
    </source>
</evidence>
<proteinExistence type="inferred from homology"/>
<dbReference type="PROSITE" id="PS00137">
    <property type="entry name" value="SUBTILASE_HIS"/>
    <property type="match status" value="1"/>
</dbReference>
<dbReference type="PROSITE" id="PS00138">
    <property type="entry name" value="SUBTILASE_SER"/>
    <property type="match status" value="1"/>
</dbReference>
<feature type="domain" description="Peptidase S8/S53" evidence="8">
    <location>
        <begin position="144"/>
        <end position="415"/>
    </location>
</feature>
<keyword evidence="10" id="KW-1185">Reference proteome</keyword>
<dbReference type="PRINTS" id="PR00723">
    <property type="entry name" value="SUBTILISIN"/>
</dbReference>
<evidence type="ECO:0000256" key="5">
    <source>
        <dbReference type="PROSITE-ProRule" id="PRU01240"/>
    </source>
</evidence>
<dbReference type="AlphaFoldDB" id="A0A7W5H9E2"/>
<dbReference type="GO" id="GO:0004252">
    <property type="term" value="F:serine-type endopeptidase activity"/>
    <property type="evidence" value="ECO:0007669"/>
    <property type="project" value="UniProtKB-UniRule"/>
</dbReference>
<dbReference type="PROSITE" id="PS51892">
    <property type="entry name" value="SUBTILASE"/>
    <property type="match status" value="1"/>
</dbReference>
<dbReference type="Gene3D" id="3.40.50.200">
    <property type="entry name" value="Peptidase S8/S53 domain"/>
    <property type="match status" value="1"/>
</dbReference>
<dbReference type="PANTHER" id="PTHR43806">
    <property type="entry name" value="PEPTIDASE S8"/>
    <property type="match status" value="1"/>
</dbReference>
<evidence type="ECO:0000256" key="6">
    <source>
        <dbReference type="RuleBase" id="RU003355"/>
    </source>
</evidence>
<dbReference type="EMBL" id="JACHXU010000030">
    <property type="protein sequence ID" value="MBB3210010.1"/>
    <property type="molecule type" value="Genomic_DNA"/>
</dbReference>
<dbReference type="InterPro" id="IPR015500">
    <property type="entry name" value="Peptidase_S8_subtilisin-rel"/>
</dbReference>
<evidence type="ECO:0000313" key="9">
    <source>
        <dbReference type="EMBL" id="MBB3210010.1"/>
    </source>
</evidence>
<dbReference type="InterPro" id="IPR023827">
    <property type="entry name" value="Peptidase_S8_Asp-AS"/>
</dbReference>
<organism evidence="9 10">
    <name type="scientific">Aporhodopirellula rubra</name>
    <dbReference type="NCBI Taxonomy" id="980271"/>
    <lineage>
        <taxon>Bacteria</taxon>
        <taxon>Pseudomonadati</taxon>
        <taxon>Planctomycetota</taxon>
        <taxon>Planctomycetia</taxon>
        <taxon>Pirellulales</taxon>
        <taxon>Pirellulaceae</taxon>
        <taxon>Aporhodopirellula</taxon>
    </lineage>
</organism>
<comment type="similarity">
    <text evidence="1 5 6">Belongs to the peptidase S8 family.</text>
</comment>
<accession>A0A7W5H9E2</accession>
<dbReference type="PROSITE" id="PS00136">
    <property type="entry name" value="SUBTILASE_ASP"/>
    <property type="match status" value="1"/>
</dbReference>
<feature type="region of interest" description="Disordered" evidence="7">
    <location>
        <begin position="441"/>
        <end position="471"/>
    </location>
</feature>
<evidence type="ECO:0000256" key="3">
    <source>
        <dbReference type="ARBA" id="ARBA00022801"/>
    </source>
</evidence>
<evidence type="ECO:0000256" key="4">
    <source>
        <dbReference type="ARBA" id="ARBA00022825"/>
    </source>
</evidence>
<gene>
    <name evidence="9" type="ORF">FHS27_005856</name>
</gene>
<sequence length="819" mass="85286">MKSRTTATYSANHGIELAPAGIESCEPRLALSASMMGAWLAPLADPFSDPLTDQAVDLQPEFSAPCPADAYAVGHDAGGSALPVSTADFPLSIAPAVLTPNTYGSTLNDLDQAFAQSALNGADGSGSSLMEQSARIGASSGFDGAGQTIAVIDSGIAYDHHAFGSGYGTGTRVVGGWDFAENDADPYDDAPAGYHGSHVAGLASGVATTLDGDTFRGVAPGADIVALRVFDDAGAGNLAWIEQALRWVHDNQDAFESPITTVNLSLGTELNDSNRDGAMAMLEDELQMLYEDDILVFAAAGNSQATLDPASDDLMYPASSQWVSAVGSVDTNGNLSGFSQREEGIFAGEGQQLTSAVPEHVRGYDGYVNDYASLSGTSMASPQVAAASMLVRQAMQAAGIEATSESILERLESTSVTHTDSSTGLTYRTLDIEAAVDFGDLAGGGGNEGEPDGGGSTVETPTTIDGYTSGNDSDELVLDLRDLITNSGSQIDGDVWLSDEAGRYLLDAGTTSTASNPIVIDAGAGGDTIEILGSTGSEQLTLRPSSGANGGHSLLTFPGGVIELRGFENVSFVSGGGQDRVTMYDSDGDDVLRSNEHSAQFSGRGFDFQLEGVNKLYVYATSGGNDTAHLSDSVHDDQLVIRPQFSSMRGGDQFQAAFGFERVFAYAEAGGHDTADLGDSSVNDVMSIAQTRSLISGVGYRASASGFEDVVATASRGGEDTVRIYVDSPDGSWHTSESLTQWTGADGTSRIARGFERSEAFEQFETVPVGASALAAQAIVPQSQTLANESTVPMRSLDDLKRDADDHLRGLRQLFEAYE</sequence>
<dbReference type="InterPro" id="IPR022398">
    <property type="entry name" value="Peptidase_S8_His-AS"/>
</dbReference>
<protein>
    <submittedName>
        <fullName evidence="9">Subtilisin family serine protease</fullName>
    </submittedName>
</protein>
<keyword evidence="2 5" id="KW-0645">Protease</keyword>
<dbReference type="RefSeq" id="WP_184309042.1">
    <property type="nucleotide sequence ID" value="NZ_JACHXU010000030.1"/>
</dbReference>